<evidence type="ECO:0000313" key="2">
    <source>
        <dbReference type="Proteomes" id="UP001165960"/>
    </source>
</evidence>
<gene>
    <name evidence="1" type="ORF">DSO57_1025711</name>
</gene>
<accession>A0ACC2UBC0</accession>
<dbReference type="EMBL" id="QTSX02000856">
    <property type="protein sequence ID" value="KAJ9084324.1"/>
    <property type="molecule type" value="Genomic_DNA"/>
</dbReference>
<evidence type="ECO:0000313" key="1">
    <source>
        <dbReference type="EMBL" id="KAJ9084324.1"/>
    </source>
</evidence>
<protein>
    <submittedName>
        <fullName evidence="1">Uncharacterized protein</fullName>
    </submittedName>
</protein>
<sequence length="96" mass="10140">MYFKSMGRNRPLGFDIPSTKEHHLEIDWSWGDLGSGLVDSGCAAGTSGGYSAELQVDLVGIRNQPGLGRPSVEIGFDLVLNLYPGSGLDPATFLGG</sequence>
<proteinExistence type="predicted"/>
<reference evidence="1" key="1">
    <citation type="submission" date="2022-04" db="EMBL/GenBank/DDBJ databases">
        <title>Genome of the entomopathogenic fungus Entomophthora muscae.</title>
        <authorList>
            <person name="Elya C."/>
            <person name="Lovett B.R."/>
            <person name="Lee E."/>
            <person name="Macias A.M."/>
            <person name="Hajek A.E."/>
            <person name="De Bivort B.L."/>
            <person name="Kasson M.T."/>
            <person name="De Fine Licht H.H."/>
            <person name="Stajich J.E."/>
        </authorList>
    </citation>
    <scope>NUCLEOTIDE SEQUENCE</scope>
    <source>
        <strain evidence="1">Berkeley</strain>
    </source>
</reference>
<dbReference type="Proteomes" id="UP001165960">
    <property type="component" value="Unassembled WGS sequence"/>
</dbReference>
<keyword evidence="2" id="KW-1185">Reference proteome</keyword>
<name>A0ACC2UBC0_9FUNG</name>
<comment type="caution">
    <text evidence="1">The sequence shown here is derived from an EMBL/GenBank/DDBJ whole genome shotgun (WGS) entry which is preliminary data.</text>
</comment>
<organism evidence="1 2">
    <name type="scientific">Entomophthora muscae</name>
    <dbReference type="NCBI Taxonomy" id="34485"/>
    <lineage>
        <taxon>Eukaryota</taxon>
        <taxon>Fungi</taxon>
        <taxon>Fungi incertae sedis</taxon>
        <taxon>Zoopagomycota</taxon>
        <taxon>Entomophthoromycotina</taxon>
        <taxon>Entomophthoromycetes</taxon>
        <taxon>Entomophthorales</taxon>
        <taxon>Entomophthoraceae</taxon>
        <taxon>Entomophthora</taxon>
    </lineage>
</organism>